<evidence type="ECO:0000256" key="1">
    <source>
        <dbReference type="ARBA" id="ARBA00023125"/>
    </source>
</evidence>
<dbReference type="InterPro" id="IPR050109">
    <property type="entry name" value="HTH-type_TetR-like_transc_reg"/>
</dbReference>
<dbReference type="GO" id="GO:0000976">
    <property type="term" value="F:transcription cis-regulatory region binding"/>
    <property type="evidence" value="ECO:0007669"/>
    <property type="project" value="TreeGrafter"/>
</dbReference>
<keyword evidence="5" id="KW-1185">Reference proteome</keyword>
<comment type="caution">
    <text evidence="4">The sequence shown here is derived from an EMBL/GenBank/DDBJ whole genome shotgun (WGS) entry which is preliminary data.</text>
</comment>
<dbReference type="PROSITE" id="PS50977">
    <property type="entry name" value="HTH_TETR_2"/>
    <property type="match status" value="1"/>
</dbReference>
<dbReference type="RefSeq" id="WP_188778306.1">
    <property type="nucleotide sequence ID" value="NZ_BMKQ01000001.1"/>
</dbReference>
<dbReference type="GO" id="GO:0003700">
    <property type="term" value="F:DNA-binding transcription factor activity"/>
    <property type="evidence" value="ECO:0007669"/>
    <property type="project" value="TreeGrafter"/>
</dbReference>
<reference evidence="4" key="2">
    <citation type="submission" date="2020-09" db="EMBL/GenBank/DDBJ databases">
        <authorList>
            <person name="Sun Q."/>
            <person name="Zhou Y."/>
        </authorList>
    </citation>
    <scope>NUCLEOTIDE SEQUENCE</scope>
    <source>
        <strain evidence="4">CGMCC 1.16067</strain>
    </source>
</reference>
<dbReference type="Gene3D" id="1.10.357.10">
    <property type="entry name" value="Tetracycline Repressor, domain 2"/>
    <property type="match status" value="1"/>
</dbReference>
<feature type="DNA-binding region" description="H-T-H motif" evidence="2">
    <location>
        <begin position="45"/>
        <end position="64"/>
    </location>
</feature>
<dbReference type="SUPFAM" id="SSF48498">
    <property type="entry name" value="Tetracyclin repressor-like, C-terminal domain"/>
    <property type="match status" value="1"/>
</dbReference>
<dbReference type="SUPFAM" id="SSF46689">
    <property type="entry name" value="Homeodomain-like"/>
    <property type="match status" value="1"/>
</dbReference>
<dbReference type="InterPro" id="IPR001647">
    <property type="entry name" value="HTH_TetR"/>
</dbReference>
<gene>
    <name evidence="4" type="ORF">GCM10011519_07210</name>
</gene>
<feature type="domain" description="HTH tetR-type" evidence="3">
    <location>
        <begin position="21"/>
        <end position="82"/>
    </location>
</feature>
<organism evidence="4 5">
    <name type="scientific">Marmoricola endophyticus</name>
    <dbReference type="NCBI Taxonomy" id="2040280"/>
    <lineage>
        <taxon>Bacteria</taxon>
        <taxon>Bacillati</taxon>
        <taxon>Actinomycetota</taxon>
        <taxon>Actinomycetes</taxon>
        <taxon>Propionibacteriales</taxon>
        <taxon>Nocardioidaceae</taxon>
        <taxon>Marmoricola</taxon>
    </lineage>
</organism>
<dbReference type="Proteomes" id="UP000649179">
    <property type="component" value="Unassembled WGS sequence"/>
</dbReference>
<dbReference type="InterPro" id="IPR009057">
    <property type="entry name" value="Homeodomain-like_sf"/>
</dbReference>
<reference evidence="4" key="1">
    <citation type="journal article" date="2014" name="Int. J. Syst. Evol. Microbiol.">
        <title>Complete genome sequence of Corynebacterium casei LMG S-19264T (=DSM 44701T), isolated from a smear-ripened cheese.</title>
        <authorList>
            <consortium name="US DOE Joint Genome Institute (JGI-PGF)"/>
            <person name="Walter F."/>
            <person name="Albersmeier A."/>
            <person name="Kalinowski J."/>
            <person name="Ruckert C."/>
        </authorList>
    </citation>
    <scope>NUCLEOTIDE SEQUENCE</scope>
    <source>
        <strain evidence="4">CGMCC 1.16067</strain>
    </source>
</reference>
<protein>
    <submittedName>
        <fullName evidence="4">TetR family transcriptional regulator</fullName>
    </submittedName>
</protein>
<dbReference type="InterPro" id="IPR036271">
    <property type="entry name" value="Tet_transcr_reg_TetR-rel_C_sf"/>
</dbReference>
<accession>A0A917BDG8</accession>
<evidence type="ECO:0000313" key="4">
    <source>
        <dbReference type="EMBL" id="GGF36264.1"/>
    </source>
</evidence>
<keyword evidence="1 2" id="KW-0238">DNA-binding</keyword>
<proteinExistence type="predicted"/>
<name>A0A917BDG8_9ACTN</name>
<evidence type="ECO:0000259" key="3">
    <source>
        <dbReference type="PROSITE" id="PS50977"/>
    </source>
</evidence>
<dbReference type="PANTHER" id="PTHR30055">
    <property type="entry name" value="HTH-TYPE TRANSCRIPTIONAL REGULATOR RUTR"/>
    <property type="match status" value="1"/>
</dbReference>
<evidence type="ECO:0000256" key="2">
    <source>
        <dbReference type="PROSITE-ProRule" id="PRU00335"/>
    </source>
</evidence>
<dbReference type="PANTHER" id="PTHR30055:SF160">
    <property type="entry name" value="TRANSCRIPTIONAL REGULATORY PROTEIN (PROBABLY ASNC-FAMILY)-RELATED"/>
    <property type="match status" value="1"/>
</dbReference>
<sequence length="240" mass="25600">MATSADRRVDGRQSRWDRHNAERRQHLIDAAVAEIEASPPGSEIHVHQIAARAGVGRTVVYRHFDDRADLDRAVTAEIVDGLAERLVAEVTLDGTIPDIVRRVVGSYVEWASGHPPLHMLVIQGSGAGGSPLEEGMGRIAGQVHELLGYAIEVLGLDASDDELAALDSLAYGLVGAVFGAVRRWSGSDPESRPAPDVLVGLVADSVWFLISGHAAHLGLVLDRDQPVEEVLLGALSEPTP</sequence>
<dbReference type="EMBL" id="BMKQ01000001">
    <property type="protein sequence ID" value="GGF36264.1"/>
    <property type="molecule type" value="Genomic_DNA"/>
</dbReference>
<dbReference type="AlphaFoldDB" id="A0A917BDG8"/>
<evidence type="ECO:0000313" key="5">
    <source>
        <dbReference type="Proteomes" id="UP000649179"/>
    </source>
</evidence>